<dbReference type="AlphaFoldDB" id="A0A699KL80"/>
<dbReference type="EMBL" id="BKCJ010518662">
    <property type="protein sequence ID" value="GFA94190.1"/>
    <property type="molecule type" value="Genomic_DNA"/>
</dbReference>
<accession>A0A699KL80</accession>
<evidence type="ECO:0000313" key="1">
    <source>
        <dbReference type="EMBL" id="GFA94190.1"/>
    </source>
</evidence>
<name>A0A699KL80_TANCI</name>
<reference evidence="1" key="1">
    <citation type="journal article" date="2019" name="Sci. Rep.">
        <title>Draft genome of Tanacetum cinerariifolium, the natural source of mosquito coil.</title>
        <authorList>
            <person name="Yamashiro T."/>
            <person name="Shiraishi A."/>
            <person name="Satake H."/>
            <person name="Nakayama K."/>
        </authorList>
    </citation>
    <scope>NUCLEOTIDE SEQUENCE</scope>
</reference>
<feature type="non-terminal residue" evidence="1">
    <location>
        <position position="117"/>
    </location>
</feature>
<organism evidence="1">
    <name type="scientific">Tanacetum cinerariifolium</name>
    <name type="common">Dalmatian daisy</name>
    <name type="synonym">Chrysanthemum cinerariifolium</name>
    <dbReference type="NCBI Taxonomy" id="118510"/>
    <lineage>
        <taxon>Eukaryota</taxon>
        <taxon>Viridiplantae</taxon>
        <taxon>Streptophyta</taxon>
        <taxon>Embryophyta</taxon>
        <taxon>Tracheophyta</taxon>
        <taxon>Spermatophyta</taxon>
        <taxon>Magnoliopsida</taxon>
        <taxon>eudicotyledons</taxon>
        <taxon>Gunneridae</taxon>
        <taxon>Pentapetalae</taxon>
        <taxon>asterids</taxon>
        <taxon>campanulids</taxon>
        <taxon>Asterales</taxon>
        <taxon>Asteraceae</taxon>
        <taxon>Asteroideae</taxon>
        <taxon>Anthemideae</taxon>
        <taxon>Anthemidinae</taxon>
        <taxon>Tanacetum</taxon>
    </lineage>
</organism>
<gene>
    <name evidence="1" type="ORF">Tci_666162</name>
</gene>
<comment type="caution">
    <text evidence="1">The sequence shown here is derived from an EMBL/GenBank/DDBJ whole genome shotgun (WGS) entry which is preliminary data.</text>
</comment>
<proteinExistence type="predicted"/>
<protein>
    <submittedName>
        <fullName evidence="1">Uncharacterized protein</fullName>
    </submittedName>
</protein>
<sequence length="117" mass="13960">MSSSRKTPICEAEFTKMEENEVKKEHTDMNPEKIAKQNQGMSKYFLFEDNELKLIEDYDDSHVYNEDTYGPTYVDPDCYYEEANAIKEVQNIKNILTRKKTLKLRFKALEMCDKERR</sequence>